<feature type="transmembrane region" description="Helical" evidence="6">
    <location>
        <begin position="157"/>
        <end position="178"/>
    </location>
</feature>
<comment type="caution">
    <text evidence="7">The sequence shown here is derived from an EMBL/GenBank/DDBJ whole genome shotgun (WGS) entry which is preliminary data.</text>
</comment>
<evidence type="ECO:0000256" key="5">
    <source>
        <dbReference type="ARBA" id="ARBA00023136"/>
    </source>
</evidence>
<reference evidence="7 8" key="1">
    <citation type="submission" date="2022-12" db="EMBL/GenBank/DDBJ databases">
        <title>Chromosome-level genome of Tegillarca granosa.</title>
        <authorList>
            <person name="Kim J."/>
        </authorList>
    </citation>
    <scope>NUCLEOTIDE SEQUENCE [LARGE SCALE GENOMIC DNA]</scope>
    <source>
        <strain evidence="7">Teg-2019</strain>
        <tissue evidence="7">Adductor muscle</tissue>
    </source>
</reference>
<gene>
    <name evidence="7" type="ORF">KUTeg_009855</name>
</gene>
<keyword evidence="5 6" id="KW-0472">Membrane</keyword>
<evidence type="ECO:0000256" key="1">
    <source>
        <dbReference type="ARBA" id="ARBA00004141"/>
    </source>
</evidence>
<keyword evidence="8" id="KW-1185">Reference proteome</keyword>
<evidence type="ECO:0000256" key="2">
    <source>
        <dbReference type="ARBA" id="ARBA00009700"/>
    </source>
</evidence>
<comment type="subcellular location">
    <subcellularLocation>
        <location evidence="1">Membrane</location>
        <topology evidence="1">Multi-pass membrane protein</topology>
    </subcellularLocation>
</comment>
<dbReference type="PANTHER" id="PTHR21433">
    <property type="entry name" value="TRANSMEMBRANE PROTEIN INDUCED BY TUMOR NECROSIS FACTOR ALPHA"/>
    <property type="match status" value="1"/>
</dbReference>
<keyword evidence="3 6" id="KW-0812">Transmembrane</keyword>
<dbReference type="Pfam" id="PF07851">
    <property type="entry name" value="TMEM120A-B"/>
    <property type="match status" value="3"/>
</dbReference>
<dbReference type="EMBL" id="JARBDR010000440">
    <property type="protein sequence ID" value="KAJ8312482.1"/>
    <property type="molecule type" value="Genomic_DNA"/>
</dbReference>
<name>A0ABQ9F858_TEGGR</name>
<organism evidence="7 8">
    <name type="scientific">Tegillarca granosa</name>
    <name type="common">Malaysian cockle</name>
    <name type="synonym">Anadara granosa</name>
    <dbReference type="NCBI Taxonomy" id="220873"/>
    <lineage>
        <taxon>Eukaryota</taxon>
        <taxon>Metazoa</taxon>
        <taxon>Spiralia</taxon>
        <taxon>Lophotrochozoa</taxon>
        <taxon>Mollusca</taxon>
        <taxon>Bivalvia</taxon>
        <taxon>Autobranchia</taxon>
        <taxon>Pteriomorphia</taxon>
        <taxon>Arcoida</taxon>
        <taxon>Arcoidea</taxon>
        <taxon>Arcidae</taxon>
        <taxon>Tegillarca</taxon>
    </lineage>
</organism>
<comment type="similarity">
    <text evidence="2">Belongs to the TMEM120 family.</text>
</comment>
<dbReference type="PANTHER" id="PTHR21433:SF0">
    <property type="entry name" value="TRANSMEMBRANE PROTEIN 120 HOMOLOG"/>
    <property type="match status" value="1"/>
</dbReference>
<evidence type="ECO:0000313" key="7">
    <source>
        <dbReference type="EMBL" id="KAJ8312482.1"/>
    </source>
</evidence>
<protein>
    <submittedName>
        <fullName evidence="7">Uncharacterized protein</fullName>
    </submittedName>
</protein>
<evidence type="ECO:0000256" key="4">
    <source>
        <dbReference type="ARBA" id="ARBA00022989"/>
    </source>
</evidence>
<keyword evidence="4 6" id="KW-1133">Transmembrane helix</keyword>
<dbReference type="InterPro" id="IPR012926">
    <property type="entry name" value="TMEM120A/B"/>
</dbReference>
<evidence type="ECO:0000256" key="3">
    <source>
        <dbReference type="ARBA" id="ARBA00022692"/>
    </source>
</evidence>
<evidence type="ECO:0000256" key="6">
    <source>
        <dbReference type="SAM" id="Phobius"/>
    </source>
</evidence>
<proteinExistence type="inferred from homology"/>
<sequence length="204" mass="24313">MSKHAMERDRRTSMQATFTDWEDLDKEYVQLQLDHEQYKKKLEELLLCQKKCLNGIAHHRYRIKRIQDTLKKVGITDDPEFEAEIKELNQRLPTERMSSEKWKTFCLTKMAIVSVCNRWVDAVLHFLFVWYYCTLTIRENILIVNGSRPDGYTYQAFRTQGTIFSLYLSCMYVLQFFYQRGSLYRLRALGQGHEMDLTVVNLAL</sequence>
<evidence type="ECO:0000313" key="8">
    <source>
        <dbReference type="Proteomes" id="UP001217089"/>
    </source>
</evidence>
<accession>A0ABQ9F858</accession>
<feature type="transmembrane region" description="Helical" evidence="6">
    <location>
        <begin position="119"/>
        <end position="137"/>
    </location>
</feature>
<dbReference type="Proteomes" id="UP001217089">
    <property type="component" value="Unassembled WGS sequence"/>
</dbReference>